<protein>
    <submittedName>
        <fullName evidence="1">Uncharacterized protein</fullName>
    </submittedName>
</protein>
<dbReference type="RefSeq" id="XP_025431871.1">
    <property type="nucleotide sequence ID" value="XM_025574860.1"/>
</dbReference>
<reference evidence="1 2" key="1">
    <citation type="submission" date="2016-12" db="EMBL/GenBank/DDBJ databases">
        <title>The genomes of Aspergillus section Nigri reveals drivers in fungal speciation.</title>
        <authorList>
            <consortium name="DOE Joint Genome Institute"/>
            <person name="Vesth T.C."/>
            <person name="Nybo J."/>
            <person name="Theobald S."/>
            <person name="Brandl J."/>
            <person name="Frisvad J.C."/>
            <person name="Nielsen K.F."/>
            <person name="Lyhne E.K."/>
            <person name="Kogle M.E."/>
            <person name="Kuo A."/>
            <person name="Riley R."/>
            <person name="Clum A."/>
            <person name="Nolan M."/>
            <person name="Lipzen A."/>
            <person name="Salamov A."/>
            <person name="Henrissat B."/>
            <person name="Wiebenga A."/>
            <person name="De Vries R.P."/>
            <person name="Grigoriev I.V."/>
            <person name="Mortensen U.H."/>
            <person name="Andersen M.R."/>
            <person name="Baker S.E."/>
        </authorList>
    </citation>
    <scope>NUCLEOTIDE SEQUENCE [LARGE SCALE GENOMIC DNA]</scope>
    <source>
        <strain evidence="1 2">JOP 1030-1</strain>
    </source>
</reference>
<proteinExistence type="predicted"/>
<keyword evidence="2" id="KW-1185">Reference proteome</keyword>
<dbReference type="Proteomes" id="UP000248349">
    <property type="component" value="Unassembled WGS sequence"/>
</dbReference>
<organism evidence="1 2">
    <name type="scientific">Aspergillus saccharolyticus JOP 1030-1</name>
    <dbReference type="NCBI Taxonomy" id="1450539"/>
    <lineage>
        <taxon>Eukaryota</taxon>
        <taxon>Fungi</taxon>
        <taxon>Dikarya</taxon>
        <taxon>Ascomycota</taxon>
        <taxon>Pezizomycotina</taxon>
        <taxon>Eurotiomycetes</taxon>
        <taxon>Eurotiomycetidae</taxon>
        <taxon>Eurotiales</taxon>
        <taxon>Aspergillaceae</taxon>
        <taxon>Aspergillus</taxon>
        <taxon>Aspergillus subgen. Circumdati</taxon>
    </lineage>
</organism>
<dbReference type="EMBL" id="KZ821229">
    <property type="protein sequence ID" value="PYH45889.1"/>
    <property type="molecule type" value="Genomic_DNA"/>
</dbReference>
<name>A0A318ZEP4_9EURO</name>
<gene>
    <name evidence="1" type="ORF">BP01DRAFT_356095</name>
</gene>
<accession>A0A318ZEP4</accession>
<dbReference type="GeneID" id="37076088"/>
<sequence>MGDLHRRYACRHRPATTCRVRESSKNVYSTAVRSPSASLPKARDACISLICLPSHSYFSGQRANCGEDISSSQDPGVEGIDDFAQHCFVMYLLNGPWACCLQTACCSESPRLFFPRLRWPRCAVFNESMGYPQSRINIDGRRGLSSADISWWRNTIISLCFAISGAERDKR</sequence>
<evidence type="ECO:0000313" key="2">
    <source>
        <dbReference type="Proteomes" id="UP000248349"/>
    </source>
</evidence>
<dbReference type="AlphaFoldDB" id="A0A318ZEP4"/>
<evidence type="ECO:0000313" key="1">
    <source>
        <dbReference type="EMBL" id="PYH45889.1"/>
    </source>
</evidence>